<dbReference type="Proteomes" id="UP000176998">
    <property type="component" value="Unassembled WGS sequence"/>
</dbReference>
<protein>
    <submittedName>
        <fullName evidence="1">Uncharacterized protein</fullName>
    </submittedName>
</protein>
<evidence type="ECO:0000313" key="2">
    <source>
        <dbReference type="Proteomes" id="UP000176998"/>
    </source>
</evidence>
<sequence>MNAQARQGCRYRSADRLENSINDEFWASVVYGM</sequence>
<name>A0A1G4BT05_9PEZI</name>
<evidence type="ECO:0000313" key="1">
    <source>
        <dbReference type="EMBL" id="OHF04387.1"/>
    </source>
</evidence>
<keyword evidence="2" id="KW-1185">Reference proteome</keyword>
<reference evidence="1 2" key="1">
    <citation type="submission" date="2016-09" db="EMBL/GenBank/DDBJ databases">
        <authorList>
            <person name="Capua I."/>
            <person name="De Benedictis P."/>
            <person name="Joannis T."/>
            <person name="Lombin L.H."/>
            <person name="Cattoli G."/>
        </authorList>
    </citation>
    <scope>NUCLEOTIDE SEQUENCE [LARGE SCALE GENOMIC DNA]</scope>
    <source>
        <strain evidence="1 2">IMI 309357</strain>
    </source>
</reference>
<comment type="caution">
    <text evidence="1">The sequence shown here is derived from an EMBL/GenBank/DDBJ whole genome shotgun (WGS) entry which is preliminary data.</text>
</comment>
<accession>A0A1G4BT05</accession>
<dbReference type="GeneID" id="34553407"/>
<dbReference type="EMBL" id="MJBS01000002">
    <property type="protein sequence ID" value="OHF04387.1"/>
    <property type="molecule type" value="Genomic_DNA"/>
</dbReference>
<proteinExistence type="predicted"/>
<dbReference type="AlphaFoldDB" id="A0A1G4BT05"/>
<dbReference type="RefSeq" id="XP_022481522.1">
    <property type="nucleotide sequence ID" value="XM_022611897.1"/>
</dbReference>
<gene>
    <name evidence="1" type="ORF">CORC01_00239</name>
</gene>
<organism evidence="1 2">
    <name type="scientific">Colletotrichum orchidophilum</name>
    <dbReference type="NCBI Taxonomy" id="1209926"/>
    <lineage>
        <taxon>Eukaryota</taxon>
        <taxon>Fungi</taxon>
        <taxon>Dikarya</taxon>
        <taxon>Ascomycota</taxon>
        <taxon>Pezizomycotina</taxon>
        <taxon>Sordariomycetes</taxon>
        <taxon>Hypocreomycetidae</taxon>
        <taxon>Glomerellales</taxon>
        <taxon>Glomerellaceae</taxon>
        <taxon>Colletotrichum</taxon>
    </lineage>
</organism>